<accession>A0A0E0B9V6</accession>
<dbReference type="Proteomes" id="UP000026961">
    <property type="component" value="Chromosome 10"/>
</dbReference>
<evidence type="ECO:0000313" key="2">
    <source>
        <dbReference type="EnsemblPlants" id="OGLUM10G08060.1"/>
    </source>
</evidence>
<sequence>MAAADLLPHDVLEEILRRLAPSPRSLAACRVVCKAWRAVADTRCPPPRPDLLPLSLAGIFFASYYCPVQEHPGFFARRGRHHRARIISPKLDYLDGAPIAYLEARDHCNGLLLMCEHVVNPATRAAVGAAAPDVRVERPRGAGDHDDHELVGLRVHHVRPNRIAALRGVLRPPTHWGCHSRIGGKTA</sequence>
<dbReference type="SMART" id="SM00256">
    <property type="entry name" value="FBOX"/>
    <property type="match status" value="1"/>
</dbReference>
<dbReference type="PANTHER" id="PTHR34591">
    <property type="entry name" value="OS03G0653100 PROTEIN-RELATED"/>
    <property type="match status" value="1"/>
</dbReference>
<evidence type="ECO:0000313" key="3">
    <source>
        <dbReference type="Proteomes" id="UP000026961"/>
    </source>
</evidence>
<reference evidence="2" key="2">
    <citation type="submission" date="2018-05" db="EMBL/GenBank/DDBJ databases">
        <title>OgluRS3 (Oryza glumaepatula Reference Sequence Version 3).</title>
        <authorList>
            <person name="Zhang J."/>
            <person name="Kudrna D."/>
            <person name="Lee S."/>
            <person name="Talag J."/>
            <person name="Welchert J."/>
            <person name="Wing R.A."/>
        </authorList>
    </citation>
    <scope>NUCLEOTIDE SEQUENCE [LARGE SCALE GENOMIC DNA]</scope>
</reference>
<feature type="domain" description="F-box" evidence="1">
    <location>
        <begin position="7"/>
        <end position="51"/>
    </location>
</feature>
<dbReference type="Gene3D" id="1.20.1280.50">
    <property type="match status" value="1"/>
</dbReference>
<dbReference type="Gramene" id="OGLUM10G08060.1">
    <property type="protein sequence ID" value="OGLUM10G08060.1"/>
    <property type="gene ID" value="OGLUM10G08060"/>
</dbReference>
<proteinExistence type="predicted"/>
<dbReference type="EnsemblPlants" id="OGLUM10G08060.1">
    <property type="protein sequence ID" value="OGLUM10G08060.1"/>
    <property type="gene ID" value="OGLUM10G08060"/>
</dbReference>
<dbReference type="HOGENOM" id="CLU_1449792_0_0_1"/>
<protein>
    <recommendedName>
        <fullName evidence="1">F-box domain-containing protein</fullName>
    </recommendedName>
</protein>
<organism evidence="2">
    <name type="scientific">Oryza glumipatula</name>
    <dbReference type="NCBI Taxonomy" id="40148"/>
    <lineage>
        <taxon>Eukaryota</taxon>
        <taxon>Viridiplantae</taxon>
        <taxon>Streptophyta</taxon>
        <taxon>Embryophyta</taxon>
        <taxon>Tracheophyta</taxon>
        <taxon>Spermatophyta</taxon>
        <taxon>Magnoliopsida</taxon>
        <taxon>Liliopsida</taxon>
        <taxon>Poales</taxon>
        <taxon>Poaceae</taxon>
        <taxon>BOP clade</taxon>
        <taxon>Oryzoideae</taxon>
        <taxon>Oryzeae</taxon>
        <taxon>Oryzinae</taxon>
        <taxon>Oryza</taxon>
    </lineage>
</organism>
<keyword evidence="3" id="KW-1185">Reference proteome</keyword>
<dbReference type="SUPFAM" id="SSF81383">
    <property type="entry name" value="F-box domain"/>
    <property type="match status" value="1"/>
</dbReference>
<dbReference type="STRING" id="40148.A0A0E0B9V6"/>
<dbReference type="AlphaFoldDB" id="A0A0E0B9V6"/>
<reference evidence="2" key="1">
    <citation type="submission" date="2015-04" db="UniProtKB">
        <authorList>
            <consortium name="EnsemblPlants"/>
        </authorList>
    </citation>
    <scope>IDENTIFICATION</scope>
</reference>
<dbReference type="InterPro" id="IPR001810">
    <property type="entry name" value="F-box_dom"/>
</dbReference>
<dbReference type="Pfam" id="PF12937">
    <property type="entry name" value="F-box-like"/>
    <property type="match status" value="1"/>
</dbReference>
<name>A0A0E0B9V6_9ORYZ</name>
<evidence type="ECO:0000259" key="1">
    <source>
        <dbReference type="SMART" id="SM00256"/>
    </source>
</evidence>
<dbReference type="InterPro" id="IPR036047">
    <property type="entry name" value="F-box-like_dom_sf"/>
</dbReference>